<dbReference type="SUPFAM" id="SSF51735">
    <property type="entry name" value="NAD(P)-binding Rossmann-fold domains"/>
    <property type="match status" value="1"/>
</dbReference>
<keyword evidence="5 8" id="KW-0560">Oxidoreductase</keyword>
<dbReference type="EC" id="1.3.1.9" evidence="8"/>
<feature type="active site" description="Proton acceptor" evidence="9">
    <location>
        <position position="149"/>
    </location>
</feature>
<organism evidence="12 13">
    <name type="scientific">Rugamonas rubra</name>
    <dbReference type="NCBI Taxonomy" id="758825"/>
    <lineage>
        <taxon>Bacteria</taxon>
        <taxon>Pseudomonadati</taxon>
        <taxon>Pseudomonadota</taxon>
        <taxon>Betaproteobacteria</taxon>
        <taxon>Burkholderiales</taxon>
        <taxon>Oxalobacteraceae</taxon>
        <taxon>Telluria group</taxon>
        <taxon>Rugamonas</taxon>
    </lineage>
</organism>
<accession>A0A1I4J2P1</accession>
<evidence type="ECO:0000313" key="12">
    <source>
        <dbReference type="EMBL" id="SFL60463.1"/>
    </source>
</evidence>
<dbReference type="Proteomes" id="UP000199470">
    <property type="component" value="Unassembled WGS sequence"/>
</dbReference>
<evidence type="ECO:0000256" key="3">
    <source>
        <dbReference type="ARBA" id="ARBA00022516"/>
    </source>
</evidence>
<dbReference type="GO" id="GO:0004318">
    <property type="term" value="F:enoyl-[acyl-carrier-protein] reductase (NADH) activity"/>
    <property type="evidence" value="ECO:0007669"/>
    <property type="project" value="UniProtKB-EC"/>
</dbReference>
<reference evidence="12 13" key="1">
    <citation type="submission" date="2016-10" db="EMBL/GenBank/DDBJ databases">
        <authorList>
            <person name="de Groot N.N."/>
        </authorList>
    </citation>
    <scope>NUCLEOTIDE SEQUENCE [LARGE SCALE GENOMIC DNA]</scope>
    <source>
        <strain evidence="12 13">ATCC 43154</strain>
    </source>
</reference>
<dbReference type="InterPro" id="IPR014358">
    <property type="entry name" value="Enoyl-ACP_Rdtase_NADH"/>
</dbReference>
<keyword evidence="6" id="KW-0443">Lipid metabolism</keyword>
<evidence type="ECO:0000256" key="5">
    <source>
        <dbReference type="ARBA" id="ARBA00023002"/>
    </source>
</evidence>
<feature type="active site" description="Proton acceptor" evidence="9">
    <location>
        <position position="159"/>
    </location>
</feature>
<dbReference type="OrthoDB" id="9803628at2"/>
<keyword evidence="8 11" id="KW-0520">NAD</keyword>
<evidence type="ECO:0000256" key="8">
    <source>
        <dbReference type="PIRNR" id="PIRNR000094"/>
    </source>
</evidence>
<dbReference type="PANTHER" id="PTHR43159">
    <property type="entry name" value="ENOYL-[ACYL-CARRIER-PROTEIN] REDUCTASE"/>
    <property type="match status" value="1"/>
</dbReference>
<evidence type="ECO:0000256" key="11">
    <source>
        <dbReference type="PIRSR" id="PIRSR000094-3"/>
    </source>
</evidence>
<keyword evidence="4" id="KW-0276">Fatty acid metabolism</keyword>
<dbReference type="InterPro" id="IPR002347">
    <property type="entry name" value="SDR_fam"/>
</dbReference>
<dbReference type="RefSeq" id="WP_093384150.1">
    <property type="nucleotide sequence ID" value="NZ_FOTW01000005.1"/>
</dbReference>
<keyword evidence="7 8" id="KW-0275">Fatty acid biosynthesis</keyword>
<evidence type="ECO:0000313" key="13">
    <source>
        <dbReference type="Proteomes" id="UP000199470"/>
    </source>
</evidence>
<feature type="binding site" evidence="11">
    <location>
        <begin position="195"/>
        <end position="199"/>
    </location>
    <ligand>
        <name>NAD(+)</name>
        <dbReference type="ChEBI" id="CHEBI:57540"/>
    </ligand>
</feature>
<feature type="binding site" evidence="11">
    <location>
        <begin position="68"/>
        <end position="69"/>
    </location>
    <ligand>
        <name>NAD(+)</name>
        <dbReference type="ChEBI" id="CHEBI:57540"/>
    </ligand>
</feature>
<proteinExistence type="inferred from homology"/>
<dbReference type="NCBIfam" id="NF005717">
    <property type="entry name" value="PRK07533.1"/>
    <property type="match status" value="1"/>
</dbReference>
<dbReference type="Pfam" id="PF13561">
    <property type="entry name" value="adh_short_C2"/>
    <property type="match status" value="1"/>
</dbReference>
<evidence type="ECO:0000256" key="9">
    <source>
        <dbReference type="PIRSR" id="PIRSR000094-1"/>
    </source>
</evidence>
<evidence type="ECO:0000256" key="10">
    <source>
        <dbReference type="PIRSR" id="PIRSR000094-2"/>
    </source>
</evidence>
<keyword evidence="13" id="KW-1185">Reference proteome</keyword>
<dbReference type="Gene3D" id="1.10.8.400">
    <property type="entry name" value="Enoyl acyl carrier protein reductase"/>
    <property type="match status" value="1"/>
</dbReference>
<feature type="binding site" evidence="11">
    <location>
        <begin position="24"/>
        <end position="25"/>
    </location>
    <ligand>
        <name>NAD(+)</name>
        <dbReference type="ChEBI" id="CHEBI:57540"/>
    </ligand>
</feature>
<dbReference type="EMBL" id="FOTW01000005">
    <property type="protein sequence ID" value="SFL60463.1"/>
    <property type="molecule type" value="Genomic_DNA"/>
</dbReference>
<dbReference type="PIRSF" id="PIRSF000094">
    <property type="entry name" value="Enoyl-ACP_rdct"/>
    <property type="match status" value="1"/>
</dbReference>
<dbReference type="PRINTS" id="PR00081">
    <property type="entry name" value="GDHRDH"/>
</dbReference>
<dbReference type="InterPro" id="IPR036291">
    <property type="entry name" value="NAD(P)-bd_dom_sf"/>
</dbReference>
<feature type="binding site" evidence="11">
    <location>
        <position position="166"/>
    </location>
    <ligand>
        <name>NAD(+)</name>
        <dbReference type="ChEBI" id="CHEBI:57540"/>
    </ligand>
</feature>
<dbReference type="GO" id="GO:0006633">
    <property type="term" value="P:fatty acid biosynthetic process"/>
    <property type="evidence" value="ECO:0007669"/>
    <property type="project" value="UniProtKB-UniPathway"/>
</dbReference>
<dbReference type="CDD" id="cd05372">
    <property type="entry name" value="ENR_SDR"/>
    <property type="match status" value="1"/>
</dbReference>
<dbReference type="UniPathway" id="UPA00094"/>
<name>A0A1I4J2P1_9BURK</name>
<evidence type="ECO:0000256" key="7">
    <source>
        <dbReference type="ARBA" id="ARBA00023160"/>
    </source>
</evidence>
<dbReference type="AlphaFoldDB" id="A0A1I4J2P1"/>
<feature type="binding site" evidence="10">
    <location>
        <position position="99"/>
    </location>
    <ligand>
        <name>substrate</name>
    </ligand>
</feature>
<comment type="pathway">
    <text evidence="1">Lipid metabolism; fatty acid biosynthesis.</text>
</comment>
<dbReference type="Gene3D" id="3.40.50.720">
    <property type="entry name" value="NAD(P)-binding Rossmann-like Domain"/>
    <property type="match status" value="1"/>
</dbReference>
<dbReference type="STRING" id="758825.SAMN02982985_00891"/>
<protein>
    <recommendedName>
        <fullName evidence="8">Enoyl-[acyl-carrier-protein] reductase [NADH]</fullName>
        <ecNumber evidence="8">1.3.1.9</ecNumber>
    </recommendedName>
</protein>
<keyword evidence="3 8" id="KW-0444">Lipid biosynthesis</keyword>
<gene>
    <name evidence="12" type="ORF">SAMN02982985_00891</name>
</gene>
<evidence type="ECO:0000256" key="2">
    <source>
        <dbReference type="ARBA" id="ARBA00009233"/>
    </source>
</evidence>
<comment type="similarity">
    <text evidence="2 8">Belongs to the short-chain dehydrogenases/reductases (SDR) family. FabI subfamily.</text>
</comment>
<evidence type="ECO:0000256" key="4">
    <source>
        <dbReference type="ARBA" id="ARBA00022832"/>
    </source>
</evidence>
<evidence type="ECO:0000256" key="1">
    <source>
        <dbReference type="ARBA" id="ARBA00005194"/>
    </source>
</evidence>
<comment type="catalytic activity">
    <reaction evidence="8">
        <text>a 2,3-saturated acyl-[ACP] + NAD(+) = a (2E)-enoyl-[ACP] + NADH + H(+)</text>
        <dbReference type="Rhea" id="RHEA:10240"/>
        <dbReference type="Rhea" id="RHEA-COMP:9925"/>
        <dbReference type="Rhea" id="RHEA-COMP:9926"/>
        <dbReference type="ChEBI" id="CHEBI:15378"/>
        <dbReference type="ChEBI" id="CHEBI:57540"/>
        <dbReference type="ChEBI" id="CHEBI:57945"/>
        <dbReference type="ChEBI" id="CHEBI:78784"/>
        <dbReference type="ChEBI" id="CHEBI:78785"/>
        <dbReference type="EC" id="1.3.1.9"/>
    </reaction>
</comment>
<feature type="binding site" evidence="11">
    <location>
        <position position="96"/>
    </location>
    <ligand>
        <name>NAD(+)</name>
        <dbReference type="ChEBI" id="CHEBI:57540"/>
    </ligand>
</feature>
<evidence type="ECO:0000256" key="6">
    <source>
        <dbReference type="ARBA" id="ARBA00023098"/>
    </source>
</evidence>
<sequence>MTISFPFSLAGKRGLILGVANEHSIAAGCARAAHGLGAQLVLSCVSDKAMQYAAPVALELQAPLLPCDVEQEFELEQLVREAAAQLGGLDFVVHSIAWAPAEDLHGRVTDSSSSGFLRAMNISCHSFARLARLCEPHMADGGSLITMSYLGAAEAVANYGVMGPVKSALESLVRYMAVELGPKGIRVHAMSPGPIPTRAASGLAEFDSLMRHAEEKAPLRRLVTLDEIGNLAAFLVGDGAAGMTGQTIYIDAGYHIVN</sequence>
<feature type="binding site" evidence="11">
    <location>
        <position position="18"/>
    </location>
    <ligand>
        <name>NAD(+)</name>
        <dbReference type="ChEBI" id="CHEBI:57540"/>
    </ligand>
</feature>
<dbReference type="PANTHER" id="PTHR43159:SF2">
    <property type="entry name" value="ENOYL-[ACYL-CARRIER-PROTEIN] REDUCTASE [NADH], CHLOROPLASTIC"/>
    <property type="match status" value="1"/>
</dbReference>